<dbReference type="Proteomes" id="UP000035900">
    <property type="component" value="Unassembled WGS sequence"/>
</dbReference>
<comment type="caution">
    <text evidence="2">The sequence shown here is derived from an EMBL/GenBank/DDBJ whole genome shotgun (WGS) entry which is preliminary data.</text>
</comment>
<name>A0A0J7IXV7_9FLAO</name>
<dbReference type="OrthoDB" id="9807687at2"/>
<dbReference type="SUPFAM" id="SSF52266">
    <property type="entry name" value="SGNH hydrolase"/>
    <property type="match status" value="1"/>
</dbReference>
<protein>
    <recommendedName>
        <fullName evidence="1">GSCFA domain-containing protein</fullName>
    </recommendedName>
</protein>
<dbReference type="RefSeq" id="WP_048500077.1">
    <property type="nucleotide sequence ID" value="NZ_LFNG01000014.1"/>
</dbReference>
<dbReference type="Gene3D" id="3.40.50.1110">
    <property type="entry name" value="SGNH hydrolase"/>
    <property type="match status" value="1"/>
</dbReference>
<dbReference type="InterPro" id="IPR036514">
    <property type="entry name" value="SGNH_hydro_sf"/>
</dbReference>
<sequence length="321" mass="37765">MKFRTEVKIKDSEKKIEIEDRIFSIGSCFATEISELLETGQIQTLNNPFGTIFNPYSINFALKKIHDADFYTEENLVGYDNQVISLDHHSSFDSRFSHKTLEKINSKIEEANLFLQETSWILITYGTSFIYEFLPKKKLVANCHKIPGKYFEKRLLTHQEIVDSIRETIENLNDICKKDVQILFTVSPVRHTKDGMVENNLSKSKLISAIHEVLPPFENCHYLPVYEVLMDDLRDYRFYKEDLIHPNSQAVQYIWEKFGNAYFSDATMDFVEENFRIMKALEHQPNDESDPKYQEFCEHLKGRMKLQQAQVKFPIFQKITD</sequence>
<dbReference type="PATRIC" id="fig|1304281.5.peg.2342"/>
<evidence type="ECO:0000259" key="1">
    <source>
        <dbReference type="Pfam" id="PF08885"/>
    </source>
</evidence>
<dbReference type="GO" id="GO:0016788">
    <property type="term" value="F:hydrolase activity, acting on ester bonds"/>
    <property type="evidence" value="ECO:0007669"/>
    <property type="project" value="UniProtKB-ARBA"/>
</dbReference>
<dbReference type="Pfam" id="PF08885">
    <property type="entry name" value="GSCFA"/>
    <property type="match status" value="1"/>
</dbReference>
<reference evidence="2 3" key="1">
    <citation type="journal article" date="2004" name="Int. J. Syst. Evol. Microbiol.">
        <title>Kaistella koreensis gen. nov., sp. nov., a novel member of the Chryseobacterium-Bergeyella-Riemerella branch.</title>
        <authorList>
            <person name="Kim M.K."/>
            <person name="Im W.T."/>
            <person name="Shin Y.K."/>
            <person name="Lim J.H."/>
            <person name="Kim S.H."/>
            <person name="Lee B.C."/>
            <person name="Park M.Y."/>
            <person name="Lee K.Y."/>
            <person name="Lee S.T."/>
        </authorList>
    </citation>
    <scope>NUCLEOTIDE SEQUENCE [LARGE SCALE GENOMIC DNA]</scope>
    <source>
        <strain evidence="2 3">CCUG 49689</strain>
    </source>
</reference>
<keyword evidence="3" id="KW-1185">Reference proteome</keyword>
<dbReference type="AlphaFoldDB" id="A0A0J7IXV7"/>
<evidence type="ECO:0000313" key="3">
    <source>
        <dbReference type="Proteomes" id="UP000035900"/>
    </source>
</evidence>
<dbReference type="STRING" id="1304281.ACM44_10890"/>
<feature type="domain" description="GSCFA" evidence="1">
    <location>
        <begin position="21"/>
        <end position="258"/>
    </location>
</feature>
<organism evidence="2 3">
    <name type="scientific">Chryseobacterium koreense CCUG 49689</name>
    <dbReference type="NCBI Taxonomy" id="1304281"/>
    <lineage>
        <taxon>Bacteria</taxon>
        <taxon>Pseudomonadati</taxon>
        <taxon>Bacteroidota</taxon>
        <taxon>Flavobacteriia</taxon>
        <taxon>Flavobacteriales</taxon>
        <taxon>Weeksellaceae</taxon>
        <taxon>Chryseobacterium group</taxon>
        <taxon>Chryseobacterium</taxon>
    </lineage>
</organism>
<accession>A0A0J7IXV7</accession>
<dbReference type="InterPro" id="IPR014982">
    <property type="entry name" value="GSCFA"/>
</dbReference>
<gene>
    <name evidence="2" type="ORF">ACM44_10890</name>
</gene>
<dbReference type="EMBL" id="LFNG01000014">
    <property type="protein sequence ID" value="KMQ70661.1"/>
    <property type="molecule type" value="Genomic_DNA"/>
</dbReference>
<proteinExistence type="predicted"/>
<evidence type="ECO:0000313" key="2">
    <source>
        <dbReference type="EMBL" id="KMQ70661.1"/>
    </source>
</evidence>